<dbReference type="AlphaFoldDB" id="A0A923E148"/>
<organism evidence="1 2">
    <name type="scientific">Schaalia hyovaginalis</name>
    <dbReference type="NCBI Taxonomy" id="29316"/>
    <lineage>
        <taxon>Bacteria</taxon>
        <taxon>Bacillati</taxon>
        <taxon>Actinomycetota</taxon>
        <taxon>Actinomycetes</taxon>
        <taxon>Actinomycetales</taxon>
        <taxon>Actinomycetaceae</taxon>
        <taxon>Schaalia</taxon>
    </lineage>
</organism>
<dbReference type="RefSeq" id="WP_184451681.1">
    <property type="nucleotide sequence ID" value="NZ_JACHMK010000001.1"/>
</dbReference>
<protein>
    <submittedName>
        <fullName evidence="1">Uncharacterized protein YukE</fullName>
    </submittedName>
</protein>
<evidence type="ECO:0000313" key="2">
    <source>
        <dbReference type="Proteomes" id="UP000617426"/>
    </source>
</evidence>
<dbReference type="EMBL" id="JACHMK010000001">
    <property type="protein sequence ID" value="MBB6333969.1"/>
    <property type="molecule type" value="Genomic_DNA"/>
</dbReference>
<evidence type="ECO:0000313" key="1">
    <source>
        <dbReference type="EMBL" id="MBB6333969.1"/>
    </source>
</evidence>
<reference evidence="1" key="1">
    <citation type="submission" date="2020-08" db="EMBL/GenBank/DDBJ databases">
        <title>Sequencing the genomes of 1000 actinobacteria strains.</title>
        <authorList>
            <person name="Klenk H.-P."/>
        </authorList>
    </citation>
    <scope>NUCLEOTIDE SEQUENCE</scope>
    <source>
        <strain evidence="1">DSM 10695</strain>
    </source>
</reference>
<comment type="caution">
    <text evidence="1">The sequence shown here is derived from an EMBL/GenBank/DDBJ whole genome shotgun (WGS) entry which is preliminary data.</text>
</comment>
<name>A0A923E148_9ACTO</name>
<dbReference type="Proteomes" id="UP000617426">
    <property type="component" value="Unassembled WGS sequence"/>
</dbReference>
<sequence>MAGSDVMPLPEDTHAGASVLSEGLRAIGAAIANTQVASHHGKEVPGWIGQAADAYTDSVLRLGEHARALADSFTPASSAIADWADALSVAISSTVPALWERYDEASAVYERALASLDAEMDTRSGTDDPMQHYEYDQRLGRAAGERDSAYDDALRDYRTAMSELDAQAGRAATALSAALESIIDTSHASSRTEIAAHLFDDIPLVDGQAEWEYAQKIAPKIAHFMNMNTVTPEQLEEFYEKYAGLLANPFVANALSEHVSAGRLVEFSTFVGTDLALAPKTREGLLLSLGAVTVLATGGINTSDPQAAAAFEAARGGLITTGGVSLGQHTLEYIDDLKAAGRATYNAWEINDRSAYNKEVSGYEVIFQLMGMAGVMNPNLALGPAFFDTPPSGVSLAQDLVLWDSQTLTWKGLHGYMDSPHVFFGEAGDMVCDPLHSMYTLMDRPENLDLSCADPALIAGDRLRLDAVRGFLDSDTPDGMDINHDGEITGDDKPKNMTRYLTGGRTASLDTAMNEYYGFQDGGEQFGRVLDQATTPEPYPDGGFASKAELRHWQERDAKITNIAANFMFGYQDALEEDHDYALFSDSDKIDGQDVYGYHNQNLRSWAGLILADHIEGIAWTLNDHGLYDGYVQTDIDTHHITFDDVMRQKLLGKNGFFTDLGFDAPEVNDNGTPEDPSDDYYTKGRAPALDNLTLAAQHSYAAEMGAAVAKTDPTLDVRTVTDRWAPIMEALFTAPEDATSQALEALNARNERWQNLIKLGIGALPAGNLVSSGLEGASQGLVGYFADQARDGATTHLLDTYLPTHNTNVADHVTAETMVEKYMKESLYSAISTDGDLTTAFESPAEHSAGLHKGFGFTDANGDILPYHDMTPKQRSAFRDYVSAMGPSTEYEQAFNQIDTSVNDARIAHGDARVITGGKR</sequence>
<proteinExistence type="predicted"/>
<accession>A0A923E148</accession>
<gene>
    <name evidence="1" type="ORF">HD592_000534</name>
</gene>
<keyword evidence="2" id="KW-1185">Reference proteome</keyword>